<accession>I1S4G1</accession>
<protein>
    <submittedName>
        <fullName evidence="1">Chromosome 1, complete genome</fullName>
    </submittedName>
</protein>
<dbReference type="EnsemblFungi" id="CEF72129">
    <property type="protein sequence ID" value="CEF72129"/>
    <property type="gene ID" value="FGRRES_11728"/>
</dbReference>
<evidence type="ECO:0000313" key="2">
    <source>
        <dbReference type="EnsemblFungi" id="CEF72129"/>
    </source>
</evidence>
<reference evidence="1 3" key="3">
    <citation type="journal article" date="2015" name="BMC Genomics">
        <title>The completed genome sequence of the pathogenic ascomycete fungus Fusarium graminearum.</title>
        <authorList>
            <person name="King R."/>
            <person name="Urban M."/>
            <person name="Hammond-Kosack M.C."/>
            <person name="Hassani-Pak K."/>
            <person name="Hammond-Kosack K.E."/>
        </authorList>
    </citation>
    <scope>NUCLEOTIDE SEQUENCE [LARGE SCALE GENOMIC DNA]</scope>
    <source>
        <strain evidence="3">ATCC MYA-4620 / CBS 123657 / FGSC 9075 / NRRL 31084 / PH-1</strain>
        <strain evidence="1">PH-1</strain>
    </source>
</reference>
<reference evidence="2 3" key="2">
    <citation type="journal article" date="2010" name="Nature">
        <title>Comparative genomics reveals mobile pathogenicity chromosomes in Fusarium.</title>
        <authorList>
            <person name="Ma L.J."/>
            <person name="van der Does H.C."/>
            <person name="Borkovich K.A."/>
            <person name="Coleman J.J."/>
            <person name="Daboussi M.J."/>
            <person name="Di Pietro A."/>
            <person name="Dufresne M."/>
            <person name="Freitag M."/>
            <person name="Grabherr M."/>
            <person name="Henrissat B."/>
            <person name="Houterman P.M."/>
            <person name="Kang S."/>
            <person name="Shim W.B."/>
            <person name="Woloshuk C."/>
            <person name="Xie X."/>
            <person name="Xu J.R."/>
            <person name="Antoniw J."/>
            <person name="Baker S.E."/>
            <person name="Bluhm B.H."/>
            <person name="Breakspear A."/>
            <person name="Brown D.W."/>
            <person name="Butchko R.A."/>
            <person name="Chapman S."/>
            <person name="Coulson R."/>
            <person name="Coutinho P.M."/>
            <person name="Danchin E.G."/>
            <person name="Diener A."/>
            <person name="Gale L.R."/>
            <person name="Gardiner D.M."/>
            <person name="Goff S."/>
            <person name="Hammond-Kosack K.E."/>
            <person name="Hilburn K."/>
            <person name="Hua-Van A."/>
            <person name="Jonkers W."/>
            <person name="Kazan K."/>
            <person name="Kodira C.D."/>
            <person name="Koehrsen M."/>
            <person name="Kumar L."/>
            <person name="Lee Y.H."/>
            <person name="Li L."/>
            <person name="Manners J.M."/>
            <person name="Miranda-Saavedra D."/>
            <person name="Mukherjee M."/>
            <person name="Park G."/>
            <person name="Park J."/>
            <person name="Park S.Y."/>
            <person name="Proctor R.H."/>
            <person name="Regev A."/>
            <person name="Ruiz-Roldan M.C."/>
            <person name="Sain D."/>
            <person name="Sakthikumar S."/>
            <person name="Sykes S."/>
            <person name="Schwartz D.C."/>
            <person name="Turgeon B.G."/>
            <person name="Wapinski I."/>
            <person name="Yoder O."/>
            <person name="Young S."/>
            <person name="Zeng Q."/>
            <person name="Zhou S."/>
            <person name="Galagan J."/>
            <person name="Cuomo C.A."/>
            <person name="Kistler H.C."/>
            <person name="Rep M."/>
        </authorList>
    </citation>
    <scope>GENOME REANNOTATION</scope>
    <source>
        <strain evidence="3">ATCC MYA-4620 / CBS 123657 / FGSC 9075 / NRRL 31084 / PH-1</strain>
        <strain evidence="2">PH-1 / ATCC MYA-4620 / FGSC 9075 / NRRL 31084</strain>
    </source>
</reference>
<dbReference type="VEuPathDB" id="FungiDB:FGRAMPH1_01G00655"/>
<dbReference type="EMBL" id="HG970332">
    <property type="protein sequence ID" value="CEF72129.1"/>
    <property type="molecule type" value="Genomic_DNA"/>
</dbReference>
<evidence type="ECO:0000313" key="3">
    <source>
        <dbReference type="Proteomes" id="UP000070720"/>
    </source>
</evidence>
<dbReference type="InParanoid" id="I1S4G1"/>
<organism evidence="1 3">
    <name type="scientific">Gibberella zeae (strain ATCC MYA-4620 / CBS 123657 / FGSC 9075 / NRRL 31084 / PH-1)</name>
    <name type="common">Wheat head blight fungus</name>
    <name type="synonym">Fusarium graminearum</name>
    <dbReference type="NCBI Taxonomy" id="229533"/>
    <lineage>
        <taxon>Eukaryota</taxon>
        <taxon>Fungi</taxon>
        <taxon>Dikarya</taxon>
        <taxon>Ascomycota</taxon>
        <taxon>Pezizomycotina</taxon>
        <taxon>Sordariomycetes</taxon>
        <taxon>Hypocreomycetidae</taxon>
        <taxon>Hypocreales</taxon>
        <taxon>Nectriaceae</taxon>
        <taxon>Fusarium</taxon>
    </lineage>
</organism>
<dbReference type="HOGENOM" id="CLU_1337610_0_0_1"/>
<sequence>MTALSRIVSSFDHSQKLTGTHLAGIWCTHLPLGICWYGEGSKASRSPRCMAPSSPWASLGPYRLVHMGHLESSRFGKPTLLVTLESASVISSHNSRKLASITDGAISVCGNITGLMSFEIYSGAIFLVNGGNAEIFKDVRFDENDEDGSLITSTGSHPSEKGECAIGDVVRQVERPGDCTGSLYILPIEQMNSHLARTDPVSASR</sequence>
<dbReference type="KEGG" id="fgr:FGSG_11728"/>
<reference evidence="2 3" key="1">
    <citation type="journal article" date="2007" name="Science">
        <title>The Fusarium graminearum genome reveals a link between localized polymorphism and pathogen specialization.</title>
        <authorList>
            <person name="Cuomo C.A."/>
            <person name="Gueldener U."/>
            <person name="Xu J.-R."/>
            <person name="Trail F."/>
            <person name="Turgeon B.G."/>
            <person name="Di Pietro A."/>
            <person name="Walton J.D."/>
            <person name="Ma L.-J."/>
            <person name="Baker S.E."/>
            <person name="Rep M."/>
            <person name="Adam G."/>
            <person name="Antoniw J."/>
            <person name="Baldwin T."/>
            <person name="Calvo S.E."/>
            <person name="Chang Y.-L."/>
            <person name="DeCaprio D."/>
            <person name="Gale L.R."/>
            <person name="Gnerre S."/>
            <person name="Goswami R.S."/>
            <person name="Hammond-Kosack K."/>
            <person name="Harris L.J."/>
            <person name="Hilburn K."/>
            <person name="Kennell J.C."/>
            <person name="Kroken S."/>
            <person name="Magnuson J.K."/>
            <person name="Mannhaupt G."/>
            <person name="Mauceli E.W."/>
            <person name="Mewes H.-W."/>
            <person name="Mitterbauer R."/>
            <person name="Muehlbauer G."/>
            <person name="Muensterkoetter M."/>
            <person name="Nelson D."/>
            <person name="O'Donnell K."/>
            <person name="Ouellet T."/>
            <person name="Qi W."/>
            <person name="Quesneville H."/>
            <person name="Roncero M.I.G."/>
            <person name="Seong K.-Y."/>
            <person name="Tetko I.V."/>
            <person name="Urban M."/>
            <person name="Waalwijk C."/>
            <person name="Ward T.J."/>
            <person name="Yao J."/>
            <person name="Birren B.W."/>
            <person name="Kistler H.C."/>
        </authorList>
    </citation>
    <scope>NUCLEOTIDE SEQUENCE [LARGE SCALE GENOMIC DNA]</scope>
    <source>
        <strain evidence="3">ATCC MYA-4620 / CBS 123657 / FGSC 9075 / NRRL 31084 / PH-1</strain>
        <strain evidence="2">PH-1 / ATCC MYA-4620 / FGSC 9075 / NRRL 31084</strain>
    </source>
</reference>
<evidence type="ECO:0000313" key="1">
    <source>
        <dbReference type="EMBL" id="CEF72129.1"/>
    </source>
</evidence>
<proteinExistence type="predicted"/>
<gene>
    <name evidence="1" type="ORF">FGRAMPH1_01T00655</name>
</gene>
<dbReference type="Proteomes" id="UP000070720">
    <property type="component" value="Chromosome 1"/>
</dbReference>
<dbReference type="AlphaFoldDB" id="I1S4G1"/>
<accession>A0A098CZV2</accession>
<keyword evidence="3" id="KW-1185">Reference proteome</keyword>
<reference evidence="2" key="4">
    <citation type="submission" date="2017-01" db="UniProtKB">
        <authorList>
            <consortium name="EnsemblFungi"/>
        </authorList>
    </citation>
    <scope>IDENTIFICATION</scope>
    <source>
        <strain evidence="2">PH-1 / ATCC MYA-4620 / FGSC 9075 / NRRL 31084</strain>
    </source>
</reference>
<name>I1S4G1_GIBZE</name>
<dbReference type="RefSeq" id="XP_011315878.1">
    <property type="nucleotide sequence ID" value="XM_011317576.1"/>
</dbReference>